<dbReference type="Proteomes" id="UP000594454">
    <property type="component" value="Chromosome 1"/>
</dbReference>
<dbReference type="AlphaFoldDB" id="A0A7R8UGC2"/>
<dbReference type="InParanoid" id="A0A7R8UGC2"/>
<organism evidence="2 3">
    <name type="scientific">Hermetia illucens</name>
    <name type="common">Black soldier fly</name>
    <dbReference type="NCBI Taxonomy" id="343691"/>
    <lineage>
        <taxon>Eukaryota</taxon>
        <taxon>Metazoa</taxon>
        <taxon>Ecdysozoa</taxon>
        <taxon>Arthropoda</taxon>
        <taxon>Hexapoda</taxon>
        <taxon>Insecta</taxon>
        <taxon>Pterygota</taxon>
        <taxon>Neoptera</taxon>
        <taxon>Endopterygota</taxon>
        <taxon>Diptera</taxon>
        <taxon>Brachycera</taxon>
        <taxon>Stratiomyomorpha</taxon>
        <taxon>Stratiomyidae</taxon>
        <taxon>Hermetiinae</taxon>
        <taxon>Hermetia</taxon>
    </lineage>
</organism>
<evidence type="ECO:0008006" key="4">
    <source>
        <dbReference type="Google" id="ProtNLM"/>
    </source>
</evidence>
<evidence type="ECO:0000256" key="1">
    <source>
        <dbReference type="SAM" id="Phobius"/>
    </source>
</evidence>
<sequence>MLERKPKPAFWKFIKGSAKTLFVLEAVAFAVSYGVWHRMNTNSEFRKYMSENFPVVLESYYQVGELLGDNKVRQLDNVTWSHKADKKDSN</sequence>
<accession>A0A7R8UGC2</accession>
<dbReference type="EMBL" id="LR899009">
    <property type="protein sequence ID" value="CAD7080052.1"/>
    <property type="molecule type" value="Genomic_DNA"/>
</dbReference>
<evidence type="ECO:0000313" key="2">
    <source>
        <dbReference type="EMBL" id="CAD7080052.1"/>
    </source>
</evidence>
<dbReference type="OMA" id="YYRMNTD"/>
<dbReference type="PANTHER" id="PTHR38001">
    <property type="entry name" value="PROTEIN CEBPZOS"/>
    <property type="match status" value="1"/>
</dbReference>
<dbReference type="OrthoDB" id="5804148at2759"/>
<feature type="transmembrane region" description="Helical" evidence="1">
    <location>
        <begin position="21"/>
        <end position="39"/>
    </location>
</feature>
<evidence type="ECO:0000313" key="3">
    <source>
        <dbReference type="Proteomes" id="UP000594454"/>
    </source>
</evidence>
<dbReference type="InterPro" id="IPR037764">
    <property type="entry name" value="CEBPZOS"/>
</dbReference>
<gene>
    <name evidence="2" type="ORF">HERILL_LOCUS3228</name>
</gene>
<protein>
    <recommendedName>
        <fullName evidence="4">Protein CEBPZOS</fullName>
    </recommendedName>
</protein>
<dbReference type="PANTHER" id="PTHR38001:SF1">
    <property type="entry name" value="PROTEIN CEBPZOS"/>
    <property type="match status" value="1"/>
</dbReference>
<dbReference type="FunCoup" id="A0A7R8UGC2">
    <property type="interactions" value="309"/>
</dbReference>
<keyword evidence="1" id="KW-1133">Transmembrane helix</keyword>
<keyword evidence="1" id="KW-0472">Membrane</keyword>
<keyword evidence="1" id="KW-0812">Transmembrane</keyword>
<name>A0A7R8UGC2_HERIL</name>
<reference evidence="2 3" key="1">
    <citation type="submission" date="2020-11" db="EMBL/GenBank/DDBJ databases">
        <authorList>
            <person name="Wallbank WR R."/>
            <person name="Pardo Diaz C."/>
            <person name="Kozak K."/>
            <person name="Martin S."/>
            <person name="Jiggins C."/>
            <person name="Moest M."/>
            <person name="Warren A I."/>
            <person name="Generalovic N T."/>
            <person name="Byers J.R.P. K."/>
            <person name="Montejo-Kovacevich G."/>
            <person name="Yen C E."/>
        </authorList>
    </citation>
    <scope>NUCLEOTIDE SEQUENCE [LARGE SCALE GENOMIC DNA]</scope>
</reference>
<keyword evidence="3" id="KW-1185">Reference proteome</keyword>
<proteinExistence type="predicted"/>